<feature type="transmembrane region" description="Helical" evidence="6">
    <location>
        <begin position="81"/>
        <end position="99"/>
    </location>
</feature>
<evidence type="ECO:0000256" key="1">
    <source>
        <dbReference type="ARBA" id="ARBA00004141"/>
    </source>
</evidence>
<accession>A0AAJ6DBQ7</accession>
<dbReference type="Pfam" id="PF01384">
    <property type="entry name" value="PHO4"/>
    <property type="match status" value="2"/>
</dbReference>
<keyword evidence="3 6" id="KW-0812">Transmembrane</keyword>
<gene>
    <name evidence="7" type="ORF">QDX21_08410</name>
</gene>
<feature type="transmembrane region" description="Helical" evidence="6">
    <location>
        <begin position="111"/>
        <end position="130"/>
    </location>
</feature>
<keyword evidence="8" id="KW-1185">Reference proteome</keyword>
<feature type="transmembrane region" description="Helical" evidence="6">
    <location>
        <begin position="182"/>
        <end position="203"/>
    </location>
</feature>
<evidence type="ECO:0000256" key="5">
    <source>
        <dbReference type="ARBA" id="ARBA00023136"/>
    </source>
</evidence>
<dbReference type="GeneID" id="83696372"/>
<evidence type="ECO:0000256" key="6">
    <source>
        <dbReference type="SAM" id="Phobius"/>
    </source>
</evidence>
<feature type="transmembrane region" description="Helical" evidence="6">
    <location>
        <begin position="6"/>
        <end position="25"/>
    </location>
</feature>
<feature type="transmembrane region" description="Helical" evidence="6">
    <location>
        <begin position="315"/>
        <end position="339"/>
    </location>
</feature>
<evidence type="ECO:0000256" key="2">
    <source>
        <dbReference type="ARBA" id="ARBA00022448"/>
    </source>
</evidence>
<dbReference type="AlphaFoldDB" id="A0AAJ6DBQ7"/>
<keyword evidence="4 6" id="KW-1133">Transmembrane helix</keyword>
<evidence type="ECO:0000256" key="4">
    <source>
        <dbReference type="ARBA" id="ARBA00022989"/>
    </source>
</evidence>
<feature type="transmembrane region" description="Helical" evidence="6">
    <location>
        <begin position="142"/>
        <end position="170"/>
    </location>
</feature>
<sequence length="340" mass="35184">MSPDTVFFLILVSLLGASFLVMLSGHDNSNAIALPVRSGALTPFRALLLTAAMRVIGVILGALLIDFAVEEFCVHFPEGPLGLLGIAAALATALAWGILTWSRGVPSSSSHALTAGLLGAGLAMVLTGNHDIPWLAMGPTTWALLVSLVASPLAGGLLAWVLTFPALWLARDVNPSTVNPRARMTLAVTGAANALGHGIQYGARIYAITVVALPLAGLQVGTTWWIPVATAVCMVAGTFLGGWRIAHTLTERLVTIDPLRSSIASLTSAALLIGGAFGLQLPLSSSLTTAGAVVGAGHNQRHHSVRWPQAGRIGIYYVLTVVLCGATALLVTAGFSPLWD</sequence>
<dbReference type="RefSeq" id="WP_158278401.1">
    <property type="nucleotide sequence ID" value="NZ_CP122561.1"/>
</dbReference>
<organism evidence="7 8">
    <name type="scientific">Auritidibacter ignavus</name>
    <dbReference type="NCBI Taxonomy" id="678932"/>
    <lineage>
        <taxon>Bacteria</taxon>
        <taxon>Bacillati</taxon>
        <taxon>Actinomycetota</taxon>
        <taxon>Actinomycetes</taxon>
        <taxon>Micrococcales</taxon>
        <taxon>Micrococcaceae</taxon>
        <taxon>Auritidibacter</taxon>
    </lineage>
</organism>
<evidence type="ECO:0000313" key="7">
    <source>
        <dbReference type="EMBL" id="WGH92341.1"/>
    </source>
</evidence>
<keyword evidence="5 6" id="KW-0472">Membrane</keyword>
<keyword evidence="2" id="KW-0813">Transport</keyword>
<feature type="transmembrane region" description="Helical" evidence="6">
    <location>
        <begin position="223"/>
        <end position="243"/>
    </location>
</feature>
<protein>
    <submittedName>
        <fullName evidence="7">Inorganic phosphate transporter</fullName>
    </submittedName>
</protein>
<dbReference type="PANTHER" id="PTHR11101">
    <property type="entry name" value="PHOSPHATE TRANSPORTER"/>
    <property type="match status" value="1"/>
</dbReference>
<comment type="subcellular location">
    <subcellularLocation>
        <location evidence="1">Membrane</location>
        <topology evidence="1">Multi-pass membrane protein</topology>
    </subcellularLocation>
</comment>
<evidence type="ECO:0000256" key="3">
    <source>
        <dbReference type="ARBA" id="ARBA00022692"/>
    </source>
</evidence>
<dbReference type="Proteomes" id="UP001224674">
    <property type="component" value="Chromosome"/>
</dbReference>
<dbReference type="InterPro" id="IPR001204">
    <property type="entry name" value="Phos_transporter"/>
</dbReference>
<name>A0AAJ6DBQ7_9MICC</name>
<dbReference type="GO" id="GO:0016020">
    <property type="term" value="C:membrane"/>
    <property type="evidence" value="ECO:0007669"/>
    <property type="project" value="UniProtKB-SubCell"/>
</dbReference>
<reference evidence="7 8" key="1">
    <citation type="submission" date="2023-03" db="EMBL/GenBank/DDBJ databases">
        <title>Complete genome sequences of several Auritidibacter ignavus strains isolated from ear infections.</title>
        <authorList>
            <person name="Baehr T."/>
            <person name="Baumhoegger A.M."/>
        </authorList>
    </citation>
    <scope>NUCLEOTIDE SEQUENCE [LARGE SCALE GENOMIC DNA]</scope>
    <source>
        <strain evidence="7 8">BABAE-6</strain>
    </source>
</reference>
<evidence type="ECO:0000313" key="8">
    <source>
        <dbReference type="Proteomes" id="UP001224674"/>
    </source>
</evidence>
<dbReference type="EMBL" id="CP122566">
    <property type="protein sequence ID" value="WGH92341.1"/>
    <property type="molecule type" value="Genomic_DNA"/>
</dbReference>
<proteinExistence type="predicted"/>
<dbReference type="GO" id="GO:0035435">
    <property type="term" value="P:phosphate ion transmembrane transport"/>
    <property type="evidence" value="ECO:0007669"/>
    <property type="project" value="TreeGrafter"/>
</dbReference>
<feature type="transmembrane region" description="Helical" evidence="6">
    <location>
        <begin position="46"/>
        <end position="69"/>
    </location>
</feature>
<dbReference type="GO" id="GO:0005315">
    <property type="term" value="F:phosphate transmembrane transporter activity"/>
    <property type="evidence" value="ECO:0007669"/>
    <property type="project" value="InterPro"/>
</dbReference>
<dbReference type="PANTHER" id="PTHR11101:SF80">
    <property type="entry name" value="PHOSPHATE TRANSPORTER"/>
    <property type="match status" value="1"/>
</dbReference>